<dbReference type="InterPro" id="IPR000792">
    <property type="entry name" value="Tscrpt_reg_LuxR_C"/>
</dbReference>
<organism evidence="3">
    <name type="scientific">Ralstonia solanacearum</name>
    <name type="common">Pseudomonas solanacearum</name>
    <dbReference type="NCBI Taxonomy" id="305"/>
    <lineage>
        <taxon>Bacteria</taxon>
        <taxon>Pseudomonadati</taxon>
        <taxon>Pseudomonadota</taxon>
        <taxon>Betaproteobacteria</taxon>
        <taxon>Burkholderiales</taxon>
        <taxon>Burkholderiaceae</taxon>
        <taxon>Ralstonia</taxon>
        <taxon>Ralstonia solanacearum species complex</taxon>
    </lineage>
</organism>
<dbReference type="PANTHER" id="PTHR43214">
    <property type="entry name" value="TWO-COMPONENT RESPONSE REGULATOR"/>
    <property type="match status" value="1"/>
</dbReference>
<dbReference type="SUPFAM" id="SSF52172">
    <property type="entry name" value="CheY-like"/>
    <property type="match status" value="1"/>
</dbReference>
<dbReference type="PROSITE" id="PS50043">
    <property type="entry name" value="HTH_LUXR_2"/>
    <property type="match status" value="1"/>
</dbReference>
<gene>
    <name evidence="3" type="ORF">RUN39_v1_300015</name>
</gene>
<feature type="domain" description="HTH luxR-type" evidence="2">
    <location>
        <begin position="142"/>
        <end position="207"/>
    </location>
</feature>
<name>A0A0S4TPP8_RALSL</name>
<evidence type="ECO:0000313" key="3">
    <source>
        <dbReference type="EMBL" id="CUV12027.1"/>
    </source>
</evidence>
<accession>A0A0S4TPP8</accession>
<dbReference type="CDD" id="cd06170">
    <property type="entry name" value="LuxR_C_like"/>
    <property type="match status" value="1"/>
</dbReference>
<dbReference type="SMART" id="SM00421">
    <property type="entry name" value="HTH_LUXR"/>
    <property type="match status" value="1"/>
</dbReference>
<evidence type="ECO:0000259" key="2">
    <source>
        <dbReference type="PROSITE" id="PS50043"/>
    </source>
</evidence>
<dbReference type="InterPro" id="IPR011006">
    <property type="entry name" value="CheY-like_superfamily"/>
</dbReference>
<dbReference type="PRINTS" id="PR00038">
    <property type="entry name" value="HTHLUXR"/>
</dbReference>
<protein>
    <submittedName>
        <fullName evidence="3">Transcriptional regulator, LuxR family</fullName>
    </submittedName>
</protein>
<reference evidence="3" key="1">
    <citation type="submission" date="2015-10" db="EMBL/GenBank/DDBJ databases">
        <authorList>
            <person name="Gilbert D.G."/>
        </authorList>
    </citation>
    <scope>NUCLEOTIDE SEQUENCE</scope>
    <source>
        <strain evidence="3">Phyl III-seqv23</strain>
    </source>
</reference>
<dbReference type="AlphaFoldDB" id="A0A0S4TPP8"/>
<dbReference type="Pfam" id="PF00196">
    <property type="entry name" value="GerE"/>
    <property type="match status" value="1"/>
</dbReference>
<dbReference type="PATRIC" id="fig|305.106.peg.2170"/>
<dbReference type="InterPro" id="IPR039420">
    <property type="entry name" value="WalR-like"/>
</dbReference>
<dbReference type="SUPFAM" id="SSF46894">
    <property type="entry name" value="C-terminal effector domain of the bipartite response regulators"/>
    <property type="match status" value="1"/>
</dbReference>
<evidence type="ECO:0000256" key="1">
    <source>
        <dbReference type="ARBA" id="ARBA00023125"/>
    </source>
</evidence>
<dbReference type="Gene3D" id="3.40.50.2300">
    <property type="match status" value="1"/>
</dbReference>
<dbReference type="EMBL" id="LN899819">
    <property type="protein sequence ID" value="CUV12027.1"/>
    <property type="molecule type" value="Genomic_DNA"/>
</dbReference>
<dbReference type="InterPro" id="IPR016032">
    <property type="entry name" value="Sig_transdc_resp-reg_C-effctor"/>
</dbReference>
<proteinExistence type="predicted"/>
<keyword evidence="1" id="KW-0238">DNA-binding</keyword>
<dbReference type="GO" id="GO:0006355">
    <property type="term" value="P:regulation of DNA-templated transcription"/>
    <property type="evidence" value="ECO:0007669"/>
    <property type="project" value="InterPro"/>
</dbReference>
<dbReference type="GO" id="GO:0003677">
    <property type="term" value="F:DNA binding"/>
    <property type="evidence" value="ECO:0007669"/>
    <property type="project" value="UniProtKB-KW"/>
</dbReference>
<sequence>MKAVLLESHPLLRAGLAQVLAHPTLGLEVSAPEQPHAPLDPADLLVVGVHDADVPLDAARLRDLIAQSTPRHVVVLAAQVTAEEAHAVMACGADAYVAKTQPTGVLLATLRLVLAGGQAYPALMPRAAQDVAAGPPAMNAAEAAQRLNVSQRQYEVLVLLSRGHSVKGVGRLLGISEATVKTHACTLYRRLNVRNKSEAVYAAMRLGIPLELHGNPAMAPAGDRLPEAAARADVPPRVTIEAVEVVEAVEAPACVPSRPAVSEHAAETRWAAMTRAFGMTAAPKGGRVPVRVVNGAHRHGMG</sequence>